<comment type="caution">
    <text evidence="2">The sequence shown here is derived from an EMBL/GenBank/DDBJ whole genome shotgun (WGS) entry which is preliminary data.</text>
</comment>
<feature type="chain" id="PRO_5047544253" evidence="1">
    <location>
        <begin position="37"/>
        <end position="512"/>
    </location>
</feature>
<name>A0ABX1NLZ7_9RHOO</name>
<keyword evidence="1" id="KW-0732">Signal</keyword>
<dbReference type="EMBL" id="WTVS01000075">
    <property type="protein sequence ID" value="NMG00388.1"/>
    <property type="molecule type" value="Genomic_DNA"/>
</dbReference>
<sequence length="512" mass="52833">MSLHSTRSPTPSLALKPLVRTLALLCALGAPALVSAQVAPIPFESEGIVKGIYNRPDGTGVELTVFGRTFLVPPGATIHTPTKTLTAAELVDPSRFPGLYRDGFVGSTAILLGEVTLSPDATTATPVIKDVAIEPAETVLLGTLTKNDAGVMSVLDIPLLPSTDPRLLSKGYKNEFGFAVEPASIPIGTFAAVEGYFGDDGNFYHFSLEAGGGLLVDPGTGKTSITRTACVPGARLDVQGATYLPSASVVEFRNPKSNYLYGSMSTTVDLEAPEFGTYGYRVDVSGGEVDSDGACPSQIRVVNLTNGTEAIATVDGVTAPAAPPTTAPENVAPVATADAATVFVGLATEVHLTLNDTDANGNMDPTTLQLVGVPTGLAVQNLLNGDLQVTADAAGTYSFGYTVADTGGLTSNQATVTITAQPVAVDVVDLVRANFRIDKSRWEMRGTTNQAGAQVTAVHVRTGATIATVTSDVTGAWQIDVRNSPILAVAGDIVRVTSSGGGTDQEVVNIVQ</sequence>
<dbReference type="RefSeq" id="WP_169142914.1">
    <property type="nucleotide sequence ID" value="NZ_WTVS01000075.1"/>
</dbReference>
<keyword evidence="3" id="KW-1185">Reference proteome</keyword>
<protein>
    <submittedName>
        <fullName evidence="2">Uncharacterized protein</fullName>
    </submittedName>
</protein>
<organism evidence="2 3">
    <name type="scientific">Aromatoleum toluolicum</name>
    <dbReference type="NCBI Taxonomy" id="90060"/>
    <lineage>
        <taxon>Bacteria</taxon>
        <taxon>Pseudomonadati</taxon>
        <taxon>Pseudomonadota</taxon>
        <taxon>Betaproteobacteria</taxon>
        <taxon>Rhodocyclales</taxon>
        <taxon>Rhodocyclaceae</taxon>
        <taxon>Aromatoleum</taxon>
    </lineage>
</organism>
<evidence type="ECO:0000256" key="1">
    <source>
        <dbReference type="SAM" id="SignalP"/>
    </source>
</evidence>
<dbReference type="Pfam" id="PF17963">
    <property type="entry name" value="Big_9"/>
    <property type="match status" value="1"/>
</dbReference>
<feature type="signal peptide" evidence="1">
    <location>
        <begin position="1"/>
        <end position="36"/>
    </location>
</feature>
<dbReference type="Proteomes" id="UP000634522">
    <property type="component" value="Unassembled WGS sequence"/>
</dbReference>
<gene>
    <name evidence="2" type="ORF">GPA27_23705</name>
</gene>
<accession>A0ABX1NLZ7</accession>
<evidence type="ECO:0000313" key="2">
    <source>
        <dbReference type="EMBL" id="NMG00388.1"/>
    </source>
</evidence>
<reference evidence="2 3" key="1">
    <citation type="submission" date="2019-12" db="EMBL/GenBank/DDBJ databases">
        <title>Comparative genomics gives insights into the taxonomy of the Azoarcus-Aromatoleum group and reveals separate origins of nif in the plant-associated Azoarcus and non-plant-associated Aromatoleum sub-groups.</title>
        <authorList>
            <person name="Lafos M."/>
            <person name="Maluk M."/>
            <person name="Batista M."/>
            <person name="Junghare M."/>
            <person name="Carmona M."/>
            <person name="Faoro H."/>
            <person name="Cruz L.M."/>
            <person name="Battistoni F."/>
            <person name="De Souza E."/>
            <person name="Pedrosa F."/>
            <person name="Chen W.-M."/>
            <person name="Poole P.S."/>
            <person name="Dixon R.A."/>
            <person name="James E.K."/>
        </authorList>
    </citation>
    <scope>NUCLEOTIDE SEQUENCE [LARGE SCALE GENOMIC DNA]</scope>
    <source>
        <strain evidence="2 3">T</strain>
    </source>
</reference>
<proteinExistence type="predicted"/>
<evidence type="ECO:0000313" key="3">
    <source>
        <dbReference type="Proteomes" id="UP000634522"/>
    </source>
</evidence>